<dbReference type="EMBL" id="NDHI03003428">
    <property type="protein sequence ID" value="PNJ53917.1"/>
    <property type="molecule type" value="Genomic_DNA"/>
</dbReference>
<dbReference type="AlphaFoldDB" id="A0A2J8V8R9"/>
<evidence type="ECO:0000256" key="1">
    <source>
        <dbReference type="SAM" id="MobiDB-lite"/>
    </source>
</evidence>
<accession>A0A2J8V8R9</accession>
<gene>
    <name evidence="2" type="ORF">CR201_G0021010</name>
</gene>
<organism evidence="2">
    <name type="scientific">Pongo abelii</name>
    <name type="common">Sumatran orangutan</name>
    <name type="synonym">Pongo pygmaeus abelii</name>
    <dbReference type="NCBI Taxonomy" id="9601"/>
    <lineage>
        <taxon>Eukaryota</taxon>
        <taxon>Metazoa</taxon>
        <taxon>Chordata</taxon>
        <taxon>Craniata</taxon>
        <taxon>Vertebrata</taxon>
        <taxon>Euteleostomi</taxon>
        <taxon>Mammalia</taxon>
        <taxon>Eutheria</taxon>
        <taxon>Euarchontoglires</taxon>
        <taxon>Primates</taxon>
        <taxon>Haplorrhini</taxon>
        <taxon>Catarrhini</taxon>
        <taxon>Hominidae</taxon>
        <taxon>Pongo</taxon>
    </lineage>
</organism>
<proteinExistence type="predicted"/>
<comment type="caution">
    <text evidence="2">The sequence shown here is derived from an EMBL/GenBank/DDBJ whole genome shotgun (WGS) entry which is preliminary data.</text>
</comment>
<sequence>MLRVLCLLRPWRPLRARGCASDGAAGGSEIQVRALAGPDQGKCAVPGRAHDANGTRPGPEAAGAGRL</sequence>
<reference evidence="2" key="1">
    <citation type="submission" date="2017-12" db="EMBL/GenBank/DDBJ databases">
        <title>High-resolution comparative analysis of great ape genomes.</title>
        <authorList>
            <person name="Pollen A."/>
            <person name="Hastie A."/>
            <person name="Hormozdiari F."/>
            <person name="Dougherty M."/>
            <person name="Liu R."/>
            <person name="Chaisson M."/>
            <person name="Hoppe E."/>
            <person name="Hill C."/>
            <person name="Pang A."/>
            <person name="Hillier L."/>
            <person name="Baker C."/>
            <person name="Armstrong J."/>
            <person name="Shendure J."/>
            <person name="Paten B."/>
            <person name="Wilson R."/>
            <person name="Chao H."/>
            <person name="Schneider V."/>
            <person name="Ventura M."/>
            <person name="Kronenberg Z."/>
            <person name="Murali S."/>
            <person name="Gordon D."/>
            <person name="Cantsilieris S."/>
            <person name="Munson K."/>
            <person name="Nelson B."/>
            <person name="Raja A."/>
            <person name="Underwood J."/>
            <person name="Diekhans M."/>
            <person name="Fiddes I."/>
            <person name="Haussler D."/>
            <person name="Eichler E."/>
        </authorList>
    </citation>
    <scope>NUCLEOTIDE SEQUENCE [LARGE SCALE GENOMIC DNA]</scope>
    <source>
        <strain evidence="2">Susie</strain>
    </source>
</reference>
<name>A0A2J8V8R9_PONAB</name>
<evidence type="ECO:0000313" key="2">
    <source>
        <dbReference type="EMBL" id="PNJ53917.1"/>
    </source>
</evidence>
<protein>
    <submittedName>
        <fullName evidence="2">ECHDC2 isoform 6</fullName>
    </submittedName>
</protein>
<feature type="region of interest" description="Disordered" evidence="1">
    <location>
        <begin position="39"/>
        <end position="67"/>
    </location>
</feature>